<keyword evidence="3 9" id="KW-0808">Transferase</keyword>
<dbReference type="InterPro" id="IPR013751">
    <property type="entry name" value="ACP_syn_III_N"/>
</dbReference>
<feature type="active site" evidence="9">
    <location>
        <position position="274"/>
    </location>
</feature>
<comment type="subcellular location">
    <subcellularLocation>
        <location evidence="9">Cytoplasm</location>
    </subcellularLocation>
</comment>
<accession>A0ABT4BYZ4</accession>
<evidence type="ECO:0000256" key="6">
    <source>
        <dbReference type="ARBA" id="ARBA00023160"/>
    </source>
</evidence>
<keyword evidence="13" id="KW-1185">Reference proteome</keyword>
<dbReference type="CDD" id="cd00830">
    <property type="entry name" value="KAS_III"/>
    <property type="match status" value="1"/>
</dbReference>
<dbReference type="EMBL" id="JAPOHA010000019">
    <property type="protein sequence ID" value="MCY1715268.1"/>
    <property type="molecule type" value="Genomic_DNA"/>
</dbReference>
<protein>
    <recommendedName>
        <fullName evidence="9">Beta-ketoacyl-[acyl-carrier-protein] synthase III</fullName>
        <shortName evidence="9">Beta-ketoacyl-ACP synthase III</shortName>
        <shortName evidence="9">KAS III</shortName>
        <ecNumber evidence="9">2.3.1.180</ecNumber>
    </recommendedName>
    <alternativeName>
        <fullName evidence="9">3-oxoacyl-[acyl-carrier-protein] synthase 3</fullName>
    </alternativeName>
    <alternativeName>
        <fullName evidence="9">3-oxoacyl-[acyl-carrier-protein] synthase III</fullName>
    </alternativeName>
</protein>
<dbReference type="InterPro" id="IPR013747">
    <property type="entry name" value="ACP_syn_III_C"/>
</dbReference>
<name>A0ABT4BYZ4_9FIRM</name>
<keyword evidence="5 9" id="KW-0443">Lipid metabolism</keyword>
<comment type="pathway">
    <text evidence="9">Lipid metabolism; fatty acid biosynthesis.</text>
</comment>
<comment type="domain">
    <text evidence="9">The last Arg residue of the ACP-binding site is essential for the weak association between ACP/AcpP and FabH.</text>
</comment>
<dbReference type="Proteomes" id="UP001082703">
    <property type="component" value="Unassembled WGS sequence"/>
</dbReference>
<evidence type="ECO:0000313" key="12">
    <source>
        <dbReference type="EMBL" id="MCY1715268.1"/>
    </source>
</evidence>
<dbReference type="InterPro" id="IPR004655">
    <property type="entry name" value="FabH"/>
</dbReference>
<gene>
    <name evidence="9" type="primary">fabH</name>
    <name evidence="12" type="ORF">OUY18_13515</name>
</gene>
<dbReference type="Gene3D" id="3.40.47.10">
    <property type="match status" value="1"/>
</dbReference>
<dbReference type="Pfam" id="PF08541">
    <property type="entry name" value="ACP_syn_III_C"/>
    <property type="match status" value="1"/>
</dbReference>
<dbReference type="EC" id="2.3.1.180" evidence="9"/>
<dbReference type="InterPro" id="IPR016039">
    <property type="entry name" value="Thiolase-like"/>
</dbReference>
<dbReference type="PANTHER" id="PTHR43091">
    <property type="entry name" value="3-OXOACYL-[ACYL-CARRIER-PROTEIN] SYNTHASE"/>
    <property type="match status" value="1"/>
</dbReference>
<reference evidence="12 13" key="1">
    <citation type="submission" date="2022-11" db="EMBL/GenBank/DDBJ databases">
        <authorList>
            <person name="Caiyu Z."/>
        </authorList>
    </citation>
    <scope>NUCLEOTIDE SEQUENCE [LARGE SCALE GENOMIC DNA]</scope>
    <source>
        <strain evidence="12 13">YR-4</strain>
    </source>
</reference>
<evidence type="ECO:0000256" key="2">
    <source>
        <dbReference type="ARBA" id="ARBA00022516"/>
    </source>
</evidence>
<feature type="domain" description="Beta-ketoacyl-[acyl-carrier-protein] synthase III C-terminal" evidence="10">
    <location>
        <begin position="231"/>
        <end position="317"/>
    </location>
</feature>
<proteinExistence type="inferred from homology"/>
<feature type="region of interest" description="ACP-binding" evidence="9">
    <location>
        <begin position="245"/>
        <end position="249"/>
    </location>
</feature>
<sequence length="323" mass="34871">MSFNIIGTGSAWPRCSKSNEELSQIIDTSDEWISTRTGIKSRHVSTGETITDFATEAARRALEDAGIEPGELDLIICATARGEYITPSLACLVQKRIGAHCPAFDLNAACTGFLYALDVSLCYFETDRAKKILIVAAEAMSKLLDWTDRATCVLFGDGAGAAVLSEGDGLLSIKIRASGNEEPLHIENTEGNCPFSERGAATQFLKMNGKDVYKFAVSSMCTDLQEVIRGAGLTQDDIDFVVPHQANMRIIETAKKGLSIAPEKYRYNIDRFGNTSSASVPILLDELNQAGELKKGNLLALAAFGGGLTSGACVLRWTKEDRL</sequence>
<evidence type="ECO:0000256" key="9">
    <source>
        <dbReference type="HAMAP-Rule" id="MF_01815"/>
    </source>
</evidence>
<comment type="subunit">
    <text evidence="9">Homodimer.</text>
</comment>
<comment type="caution">
    <text evidence="12">The sequence shown here is derived from an EMBL/GenBank/DDBJ whole genome shotgun (WGS) entry which is preliminary data.</text>
</comment>
<dbReference type="SUPFAM" id="SSF53901">
    <property type="entry name" value="Thiolase-like"/>
    <property type="match status" value="1"/>
</dbReference>
<keyword evidence="2 9" id="KW-0444">Lipid biosynthesis</keyword>
<comment type="catalytic activity">
    <reaction evidence="9">
        <text>malonyl-[ACP] + acetyl-CoA + H(+) = 3-oxobutanoyl-[ACP] + CO2 + CoA</text>
        <dbReference type="Rhea" id="RHEA:12080"/>
        <dbReference type="Rhea" id="RHEA-COMP:9623"/>
        <dbReference type="Rhea" id="RHEA-COMP:9625"/>
        <dbReference type="ChEBI" id="CHEBI:15378"/>
        <dbReference type="ChEBI" id="CHEBI:16526"/>
        <dbReference type="ChEBI" id="CHEBI:57287"/>
        <dbReference type="ChEBI" id="CHEBI:57288"/>
        <dbReference type="ChEBI" id="CHEBI:78449"/>
        <dbReference type="ChEBI" id="CHEBI:78450"/>
        <dbReference type="EC" id="2.3.1.180"/>
    </reaction>
</comment>
<evidence type="ECO:0000256" key="1">
    <source>
        <dbReference type="ARBA" id="ARBA00008642"/>
    </source>
</evidence>
<evidence type="ECO:0000259" key="11">
    <source>
        <dbReference type="Pfam" id="PF08545"/>
    </source>
</evidence>
<keyword evidence="9" id="KW-0963">Cytoplasm</keyword>
<dbReference type="NCBIfam" id="NF006829">
    <property type="entry name" value="PRK09352.1"/>
    <property type="match status" value="1"/>
</dbReference>
<keyword evidence="6 9" id="KW-0275">Fatty acid biosynthesis</keyword>
<comment type="function">
    <text evidence="9">Catalyzes the condensation reaction of fatty acid synthesis by the addition to an acyl acceptor of two carbons from malonyl-ACP. Catalyzes the first condensation reaction which initiates fatty acid synthesis and may therefore play a role in governing the total rate of fatty acid production. Possesses both acetoacetyl-ACP synthase and acetyl transacylase activities. Its substrate specificity determines the biosynthesis of branched-chain and/or straight-chain of fatty acids.</text>
</comment>
<feature type="domain" description="Beta-ketoacyl-[acyl-carrier-protein] synthase III N-terminal" evidence="11">
    <location>
        <begin position="104"/>
        <end position="179"/>
    </location>
</feature>
<organism evidence="12 13">
    <name type="scientific">Caproiciproducens galactitolivorans</name>
    <dbReference type="NCBI Taxonomy" id="642589"/>
    <lineage>
        <taxon>Bacteria</taxon>
        <taxon>Bacillati</taxon>
        <taxon>Bacillota</taxon>
        <taxon>Clostridia</taxon>
        <taxon>Eubacteriales</taxon>
        <taxon>Acutalibacteraceae</taxon>
        <taxon>Caproiciproducens</taxon>
    </lineage>
</organism>
<evidence type="ECO:0000256" key="5">
    <source>
        <dbReference type="ARBA" id="ARBA00023098"/>
    </source>
</evidence>
<dbReference type="HAMAP" id="MF_01815">
    <property type="entry name" value="FabH"/>
    <property type="match status" value="1"/>
</dbReference>
<evidence type="ECO:0000256" key="4">
    <source>
        <dbReference type="ARBA" id="ARBA00022832"/>
    </source>
</evidence>
<comment type="similarity">
    <text evidence="1 9">Belongs to the thiolase-like superfamily. FabH family.</text>
</comment>
<evidence type="ECO:0000256" key="8">
    <source>
        <dbReference type="ARBA" id="ARBA00023315"/>
    </source>
</evidence>
<evidence type="ECO:0000256" key="7">
    <source>
        <dbReference type="ARBA" id="ARBA00023268"/>
    </source>
</evidence>
<feature type="active site" evidence="9">
    <location>
        <position position="110"/>
    </location>
</feature>
<dbReference type="Pfam" id="PF08545">
    <property type="entry name" value="ACP_syn_III"/>
    <property type="match status" value="1"/>
</dbReference>
<dbReference type="PANTHER" id="PTHR43091:SF1">
    <property type="entry name" value="BETA-KETOACYL-[ACYL-CARRIER-PROTEIN] SYNTHASE III, CHLOROPLASTIC"/>
    <property type="match status" value="1"/>
</dbReference>
<dbReference type="RefSeq" id="WP_268059305.1">
    <property type="nucleotide sequence ID" value="NZ_JAPOHA010000019.1"/>
</dbReference>
<keyword evidence="8 9" id="KW-0012">Acyltransferase</keyword>
<keyword evidence="4 9" id="KW-0276">Fatty acid metabolism</keyword>
<feature type="active site" evidence="9">
    <location>
        <position position="244"/>
    </location>
</feature>
<evidence type="ECO:0000259" key="10">
    <source>
        <dbReference type="Pfam" id="PF08541"/>
    </source>
</evidence>
<dbReference type="NCBIfam" id="TIGR00747">
    <property type="entry name" value="fabH"/>
    <property type="match status" value="1"/>
</dbReference>
<evidence type="ECO:0000256" key="3">
    <source>
        <dbReference type="ARBA" id="ARBA00022679"/>
    </source>
</evidence>
<evidence type="ECO:0000313" key="13">
    <source>
        <dbReference type="Proteomes" id="UP001082703"/>
    </source>
</evidence>
<keyword evidence="7 9" id="KW-0511">Multifunctional enzyme</keyword>